<evidence type="ECO:0000256" key="5">
    <source>
        <dbReference type="ARBA" id="ARBA00004496"/>
    </source>
</evidence>
<evidence type="ECO:0000256" key="18">
    <source>
        <dbReference type="ARBA" id="ARBA00023285"/>
    </source>
</evidence>
<evidence type="ECO:0000256" key="13">
    <source>
        <dbReference type="ARBA" id="ARBA00022741"/>
    </source>
</evidence>
<feature type="binding site" evidence="19">
    <location>
        <begin position="103"/>
        <end position="107"/>
    </location>
    <ligand>
        <name>NAD(+)</name>
        <dbReference type="ChEBI" id="CHEBI:57540"/>
    </ligand>
</feature>
<keyword evidence="18 19" id="KW-0170">Cobalt</keyword>
<evidence type="ECO:0000256" key="11">
    <source>
        <dbReference type="ARBA" id="ARBA00022605"/>
    </source>
</evidence>
<proteinExistence type="inferred from homology"/>
<dbReference type="FunFam" id="3.40.50.1970:FF:000007">
    <property type="entry name" value="Pentafunctional AROM polypeptide"/>
    <property type="match status" value="1"/>
</dbReference>
<feature type="domain" description="3-dehydroquinate synthase C-terminal" evidence="21">
    <location>
        <begin position="179"/>
        <end position="330"/>
    </location>
</feature>
<dbReference type="PIRSF" id="PIRSF001455">
    <property type="entry name" value="DHQ_synth"/>
    <property type="match status" value="1"/>
</dbReference>
<dbReference type="NCBIfam" id="TIGR01357">
    <property type="entry name" value="aroB"/>
    <property type="match status" value="1"/>
</dbReference>
<dbReference type="SUPFAM" id="SSF56796">
    <property type="entry name" value="Dehydroquinate synthase-like"/>
    <property type="match status" value="1"/>
</dbReference>
<comment type="cofactor">
    <cofactor evidence="2 19">
        <name>NAD(+)</name>
        <dbReference type="ChEBI" id="CHEBI:57540"/>
    </cofactor>
</comment>
<comment type="catalytic activity">
    <reaction evidence="1 19">
        <text>7-phospho-2-dehydro-3-deoxy-D-arabino-heptonate = 3-dehydroquinate + phosphate</text>
        <dbReference type="Rhea" id="RHEA:21968"/>
        <dbReference type="ChEBI" id="CHEBI:32364"/>
        <dbReference type="ChEBI" id="CHEBI:43474"/>
        <dbReference type="ChEBI" id="CHEBI:58394"/>
        <dbReference type="EC" id="4.2.3.4"/>
    </reaction>
</comment>
<dbReference type="PANTHER" id="PTHR43622:SF7">
    <property type="entry name" value="3-DEHYDROQUINATE SYNTHASE, CHLOROPLASTIC"/>
    <property type="match status" value="1"/>
</dbReference>
<dbReference type="InterPro" id="IPR030963">
    <property type="entry name" value="DHQ_synth_fam"/>
</dbReference>
<dbReference type="InterPro" id="IPR050071">
    <property type="entry name" value="Dehydroquinate_synthase"/>
</dbReference>
<dbReference type="GO" id="GO:0009423">
    <property type="term" value="P:chorismate biosynthetic process"/>
    <property type="evidence" value="ECO:0007669"/>
    <property type="project" value="UniProtKB-UniRule"/>
</dbReference>
<gene>
    <name evidence="19 22" type="primary">aroB</name>
    <name evidence="22" type="ordered locus">MICA_1460</name>
</gene>
<evidence type="ECO:0000256" key="10">
    <source>
        <dbReference type="ARBA" id="ARBA00022490"/>
    </source>
</evidence>
<feature type="binding site" evidence="19">
    <location>
        <position position="149"/>
    </location>
    <ligand>
        <name>NAD(+)</name>
        <dbReference type="ChEBI" id="CHEBI:57540"/>
    </ligand>
</feature>
<dbReference type="GO" id="GO:0009073">
    <property type="term" value="P:aromatic amino acid family biosynthetic process"/>
    <property type="evidence" value="ECO:0007669"/>
    <property type="project" value="UniProtKB-KW"/>
</dbReference>
<evidence type="ECO:0000256" key="16">
    <source>
        <dbReference type="ARBA" id="ARBA00023141"/>
    </source>
</evidence>
<dbReference type="GO" id="GO:0005737">
    <property type="term" value="C:cytoplasm"/>
    <property type="evidence" value="ECO:0007669"/>
    <property type="project" value="UniProtKB-SubCell"/>
</dbReference>
<comment type="function">
    <text evidence="4 19">Catalyzes the conversion of 3-deoxy-D-arabino-heptulosonate 7-phosphate (DAHP) to dehydroquinate (DHQ).</text>
</comment>
<evidence type="ECO:0000256" key="8">
    <source>
        <dbReference type="ARBA" id="ARBA00013031"/>
    </source>
</evidence>
<dbReference type="HOGENOM" id="CLU_001201_0_2_5"/>
<feature type="binding site" evidence="19">
    <location>
        <begin position="127"/>
        <end position="128"/>
    </location>
    <ligand>
        <name>NAD(+)</name>
        <dbReference type="ChEBI" id="CHEBI:57540"/>
    </ligand>
</feature>
<dbReference type="GO" id="GO:0046872">
    <property type="term" value="F:metal ion binding"/>
    <property type="evidence" value="ECO:0007669"/>
    <property type="project" value="UniProtKB-KW"/>
</dbReference>
<comment type="similarity">
    <text evidence="7 19">Belongs to the sugar phosphate cyclases superfamily. Dehydroquinate synthase family.</text>
</comment>
<keyword evidence="14 19" id="KW-0862">Zinc</keyword>
<dbReference type="InterPro" id="IPR016037">
    <property type="entry name" value="DHQ_synth_AroB"/>
</dbReference>
<keyword evidence="13 19" id="KW-0547">Nucleotide-binding</keyword>
<evidence type="ECO:0000259" key="20">
    <source>
        <dbReference type="Pfam" id="PF01761"/>
    </source>
</evidence>
<evidence type="ECO:0000256" key="7">
    <source>
        <dbReference type="ARBA" id="ARBA00005412"/>
    </source>
</evidence>
<feature type="binding site" evidence="19">
    <location>
        <position position="140"/>
    </location>
    <ligand>
        <name>NAD(+)</name>
        <dbReference type="ChEBI" id="CHEBI:57540"/>
    </ligand>
</feature>
<feature type="binding site" evidence="19">
    <location>
        <position position="265"/>
    </location>
    <ligand>
        <name>Zn(2+)</name>
        <dbReference type="ChEBI" id="CHEBI:29105"/>
    </ligand>
</feature>
<dbReference type="Gene3D" id="3.40.50.1970">
    <property type="match status" value="1"/>
</dbReference>
<dbReference type="GO" id="GO:0008652">
    <property type="term" value="P:amino acid biosynthetic process"/>
    <property type="evidence" value="ECO:0007669"/>
    <property type="project" value="UniProtKB-KW"/>
</dbReference>
<dbReference type="EC" id="4.2.3.4" evidence="8 19"/>
<evidence type="ECO:0000256" key="6">
    <source>
        <dbReference type="ARBA" id="ARBA00004661"/>
    </source>
</evidence>
<comment type="subcellular location">
    <subcellularLocation>
        <location evidence="5 19">Cytoplasm</location>
    </subcellularLocation>
</comment>
<dbReference type="Proteomes" id="UP000009286">
    <property type="component" value="Chromosome"/>
</dbReference>
<dbReference type="InterPro" id="IPR056179">
    <property type="entry name" value="DHQS_C"/>
</dbReference>
<dbReference type="AlphaFoldDB" id="G2KND0"/>
<dbReference type="STRING" id="856793.MICA_1460"/>
<accession>G2KND0</accession>
<comment type="cofactor">
    <cofactor evidence="3">
        <name>Zn(2+)</name>
        <dbReference type="ChEBI" id="CHEBI:29105"/>
    </cofactor>
</comment>
<dbReference type="Pfam" id="PF01761">
    <property type="entry name" value="DHQ_synthase"/>
    <property type="match status" value="1"/>
</dbReference>
<evidence type="ECO:0000313" key="23">
    <source>
        <dbReference type="Proteomes" id="UP000009286"/>
    </source>
</evidence>
<keyword evidence="23" id="KW-1185">Reference proteome</keyword>
<evidence type="ECO:0000256" key="3">
    <source>
        <dbReference type="ARBA" id="ARBA00001947"/>
    </source>
</evidence>
<keyword evidence="17 19" id="KW-0456">Lyase</keyword>
<evidence type="ECO:0000259" key="21">
    <source>
        <dbReference type="Pfam" id="PF24621"/>
    </source>
</evidence>
<dbReference type="UniPathway" id="UPA00053">
    <property type="reaction ID" value="UER00085"/>
</dbReference>
<evidence type="ECO:0000256" key="4">
    <source>
        <dbReference type="ARBA" id="ARBA00003485"/>
    </source>
</evidence>
<comment type="caution">
    <text evidence="19">Lacks conserved residue(s) required for the propagation of feature annotation.</text>
</comment>
<dbReference type="InterPro" id="IPR030960">
    <property type="entry name" value="DHQS/DOIS_N"/>
</dbReference>
<keyword evidence="11 19" id="KW-0028">Amino-acid biosynthesis</keyword>
<dbReference type="Gene3D" id="1.20.1090.10">
    <property type="entry name" value="Dehydroquinate synthase-like - alpha domain"/>
    <property type="match status" value="1"/>
</dbReference>
<evidence type="ECO:0000256" key="12">
    <source>
        <dbReference type="ARBA" id="ARBA00022723"/>
    </source>
</evidence>
<protein>
    <recommendedName>
        <fullName evidence="9 19">3-dehydroquinate synthase</fullName>
        <shortName evidence="19">DHQS</shortName>
        <ecNumber evidence="8 19">4.2.3.4</ecNumber>
    </recommendedName>
</protein>
<organism evidence="22 23">
    <name type="scientific">Micavibrio aeruginosavorus (strain ARL-13)</name>
    <dbReference type="NCBI Taxonomy" id="856793"/>
    <lineage>
        <taxon>Bacteria</taxon>
        <taxon>Pseudomonadati</taxon>
        <taxon>Bdellovibrionota</taxon>
        <taxon>Bdellovibrionia</taxon>
        <taxon>Bdellovibrionales</taxon>
        <taxon>Pseudobdellovibrionaceae</taxon>
        <taxon>Micavibrio</taxon>
    </lineage>
</organism>
<keyword evidence="16 19" id="KW-0057">Aromatic amino acid biosynthesis</keyword>
<name>G2KND0_MICAA</name>
<dbReference type="eggNOG" id="COG0337">
    <property type="taxonomic scope" value="Bacteria"/>
</dbReference>
<evidence type="ECO:0000256" key="9">
    <source>
        <dbReference type="ARBA" id="ARBA00017684"/>
    </source>
</evidence>
<evidence type="ECO:0000256" key="14">
    <source>
        <dbReference type="ARBA" id="ARBA00022833"/>
    </source>
</evidence>
<evidence type="ECO:0000256" key="19">
    <source>
        <dbReference type="HAMAP-Rule" id="MF_00110"/>
    </source>
</evidence>
<evidence type="ECO:0000313" key="22">
    <source>
        <dbReference type="EMBL" id="AEP09778.1"/>
    </source>
</evidence>
<comment type="pathway">
    <text evidence="6 19">Metabolic intermediate biosynthesis; chorismate biosynthesis; chorismate from D-erythrose 4-phosphate and phosphoenolpyruvate: step 2/7.</text>
</comment>
<evidence type="ECO:0000256" key="17">
    <source>
        <dbReference type="ARBA" id="ARBA00023239"/>
    </source>
</evidence>
<dbReference type="EMBL" id="CP002382">
    <property type="protein sequence ID" value="AEP09778.1"/>
    <property type="molecule type" value="Genomic_DNA"/>
</dbReference>
<evidence type="ECO:0000256" key="15">
    <source>
        <dbReference type="ARBA" id="ARBA00023027"/>
    </source>
</evidence>
<dbReference type="OrthoDB" id="9806583at2"/>
<reference evidence="22 23" key="1">
    <citation type="journal article" date="2011" name="BMC Genomics">
        <title>Genomic insights into an obligate epibiotic bacterial predator: Micavibrio aeruginosavorus ARL-13.</title>
        <authorList>
            <person name="Wang Z."/>
            <person name="Kadouri D."/>
            <person name="Wu M."/>
        </authorList>
    </citation>
    <scope>NUCLEOTIDE SEQUENCE [LARGE SCALE GENOMIC DNA]</scope>
    <source>
        <strain evidence="22 23">ARL-13</strain>
    </source>
</reference>
<dbReference type="PANTHER" id="PTHR43622">
    <property type="entry name" value="3-DEHYDROQUINATE SYNTHASE"/>
    <property type="match status" value="1"/>
</dbReference>
<sequence length="366" mass="39202">MNNRVVHVPLGDRAYDIHVGQGVLNTIMDALPPSIAESKRFFVLTDENAEAYALQVAGACGGITMTLPPGEATKSIAWFERVQDWLLDNGVNRGSVLIAVGGGVVGDLGGFCAATIMRGISFVQVPTTLLAQVDSSVGGKTGINMGAGKNLVGAFHQPVAVFCDTNVLDTLPARELRAGYAEIVKYGLLGDAEFFAWLEHNGVRVLTRDPEAITHAVETSCKHKAEIVAEDEHERAGGRRALLNFGHTFAHAIESACGYDGRVLHGEAVAVGMMLATELSARLSLCSHDTVTRTRAHLQIVELPVTLRDMDLPLSLDEKGLLDRMRGDKKANDQGIQFILTRGIGQAFVQGGVDDHDVLSVLNQSL</sequence>
<evidence type="ECO:0000256" key="2">
    <source>
        <dbReference type="ARBA" id="ARBA00001911"/>
    </source>
</evidence>
<keyword evidence="15 19" id="KW-0520">NAD</keyword>
<comment type="cofactor">
    <cofactor evidence="19">
        <name>Co(2+)</name>
        <dbReference type="ChEBI" id="CHEBI:48828"/>
    </cofactor>
    <cofactor evidence="19">
        <name>Zn(2+)</name>
        <dbReference type="ChEBI" id="CHEBI:29105"/>
    </cofactor>
    <text evidence="19">Binds 1 divalent metal cation per subunit. Can use either Co(2+) or Zn(2+).</text>
</comment>
<keyword evidence="10 19" id="KW-0963">Cytoplasm</keyword>
<keyword evidence="12 19" id="KW-0479">Metal-binding</keyword>
<feature type="binding site" evidence="19">
    <location>
        <position position="247"/>
    </location>
    <ligand>
        <name>Zn(2+)</name>
        <dbReference type="ChEBI" id="CHEBI:29105"/>
    </ligand>
</feature>
<feature type="binding site" evidence="19">
    <location>
        <position position="182"/>
    </location>
    <ligand>
        <name>Zn(2+)</name>
        <dbReference type="ChEBI" id="CHEBI:29105"/>
    </ligand>
</feature>
<dbReference type="GO" id="GO:0003856">
    <property type="term" value="F:3-dehydroquinate synthase activity"/>
    <property type="evidence" value="ECO:0007669"/>
    <property type="project" value="UniProtKB-UniRule"/>
</dbReference>
<evidence type="ECO:0000256" key="1">
    <source>
        <dbReference type="ARBA" id="ARBA00001393"/>
    </source>
</evidence>
<feature type="domain" description="3-dehydroquinate synthase N-terminal" evidence="20">
    <location>
        <begin position="65"/>
        <end position="177"/>
    </location>
</feature>
<dbReference type="Pfam" id="PF24621">
    <property type="entry name" value="DHQS_C"/>
    <property type="match status" value="1"/>
</dbReference>
<dbReference type="CDD" id="cd08195">
    <property type="entry name" value="DHQS"/>
    <property type="match status" value="1"/>
</dbReference>
<dbReference type="KEGG" id="mai:MICA_1460"/>
<dbReference type="GO" id="GO:0000166">
    <property type="term" value="F:nucleotide binding"/>
    <property type="evidence" value="ECO:0007669"/>
    <property type="project" value="UniProtKB-KW"/>
</dbReference>
<dbReference type="RefSeq" id="WP_014103001.1">
    <property type="nucleotide sequence ID" value="NC_016026.1"/>
</dbReference>
<dbReference type="HAMAP" id="MF_00110">
    <property type="entry name" value="DHQ_synthase"/>
    <property type="match status" value="1"/>
</dbReference>